<accession>A0AAV9PJW8</accession>
<dbReference type="Proteomes" id="UP001337655">
    <property type="component" value="Unassembled WGS sequence"/>
</dbReference>
<dbReference type="InterPro" id="IPR038883">
    <property type="entry name" value="AN11006-like"/>
</dbReference>
<sequence>MSMLKSLRRNSKQFFEPRRKSVVSLSPAAEAALAANIITEESGSTKESKLSFFDLPAELRNAIYELVAEDTRIFIPSASSKKNGKAPYHPPPPLLLVSGQTRREFLPLLLELAPIRTVIKDLDFSNLTRLISSLYATELRALRCNPNLTLLLQIEKPSRETIASLRRWLTNRAEGLDRIAFHYGIVWTRRTQIIPTSTQVHRINVYIQRRTILSTHLEAMAQLHHNVAETLQFELQPMIECFEEEMSRVTNADPGAGMSMLHENSALMLYGMPTRRVH</sequence>
<dbReference type="GeneID" id="89922716"/>
<dbReference type="PANTHER" id="PTHR42085:SF1">
    <property type="entry name" value="F-BOX DOMAIN-CONTAINING PROTEIN"/>
    <property type="match status" value="1"/>
</dbReference>
<evidence type="ECO:0000313" key="2">
    <source>
        <dbReference type="Proteomes" id="UP001337655"/>
    </source>
</evidence>
<reference evidence="1 2" key="1">
    <citation type="submission" date="2023-08" db="EMBL/GenBank/DDBJ databases">
        <title>Black Yeasts Isolated from many extreme environments.</title>
        <authorList>
            <person name="Coleine C."/>
            <person name="Stajich J.E."/>
            <person name="Selbmann L."/>
        </authorList>
    </citation>
    <scope>NUCLEOTIDE SEQUENCE [LARGE SCALE GENOMIC DNA]</scope>
    <source>
        <strain evidence="1 2">CCFEE 5935</strain>
    </source>
</reference>
<gene>
    <name evidence="1" type="primary">HEM15_1</name>
    <name evidence="1" type="ORF">LTR77_001368</name>
</gene>
<dbReference type="RefSeq" id="XP_064662957.1">
    <property type="nucleotide sequence ID" value="XM_064798630.1"/>
</dbReference>
<organism evidence="1 2">
    <name type="scientific">Saxophila tyrrhenica</name>
    <dbReference type="NCBI Taxonomy" id="1690608"/>
    <lineage>
        <taxon>Eukaryota</taxon>
        <taxon>Fungi</taxon>
        <taxon>Dikarya</taxon>
        <taxon>Ascomycota</taxon>
        <taxon>Pezizomycotina</taxon>
        <taxon>Dothideomycetes</taxon>
        <taxon>Dothideomycetidae</taxon>
        <taxon>Mycosphaerellales</taxon>
        <taxon>Extremaceae</taxon>
        <taxon>Saxophila</taxon>
    </lineage>
</organism>
<dbReference type="EMBL" id="JAVRRT010000002">
    <property type="protein sequence ID" value="KAK5174288.1"/>
    <property type="molecule type" value="Genomic_DNA"/>
</dbReference>
<name>A0AAV9PJW8_9PEZI</name>
<comment type="caution">
    <text evidence="1">The sequence shown here is derived from an EMBL/GenBank/DDBJ whole genome shotgun (WGS) entry which is preliminary data.</text>
</comment>
<keyword evidence="2" id="KW-1185">Reference proteome</keyword>
<evidence type="ECO:0000313" key="1">
    <source>
        <dbReference type="EMBL" id="KAK5174288.1"/>
    </source>
</evidence>
<proteinExistence type="predicted"/>
<protein>
    <submittedName>
        <fullName evidence="1">Ferrochelatase hem15</fullName>
    </submittedName>
</protein>
<dbReference type="PANTHER" id="PTHR42085">
    <property type="entry name" value="F-BOX DOMAIN-CONTAINING PROTEIN"/>
    <property type="match status" value="1"/>
</dbReference>
<dbReference type="AlphaFoldDB" id="A0AAV9PJW8"/>